<dbReference type="SUPFAM" id="SSF53901">
    <property type="entry name" value="Thiolase-like"/>
    <property type="match status" value="1"/>
</dbReference>
<dbReference type="InterPro" id="IPR016035">
    <property type="entry name" value="Acyl_Trfase/lysoPLipase"/>
</dbReference>
<evidence type="ECO:0000313" key="7">
    <source>
        <dbReference type="Proteomes" id="UP001560685"/>
    </source>
</evidence>
<name>A0ABV3Z315_9PROT</name>
<evidence type="ECO:0000313" key="6">
    <source>
        <dbReference type="EMBL" id="MEX6633169.1"/>
    </source>
</evidence>
<evidence type="ECO:0000256" key="3">
    <source>
        <dbReference type="ARBA" id="ARBA00022679"/>
    </source>
</evidence>
<dbReference type="SUPFAM" id="SSF55048">
    <property type="entry name" value="Probable ACP-binding domain of malonyl-CoA ACP transacylase"/>
    <property type="match status" value="1"/>
</dbReference>
<dbReference type="InterPro" id="IPR016039">
    <property type="entry name" value="Thiolase-like"/>
</dbReference>
<feature type="compositionally biased region" description="Polar residues" evidence="4">
    <location>
        <begin position="913"/>
        <end position="934"/>
    </location>
</feature>
<dbReference type="Proteomes" id="UP001560685">
    <property type="component" value="Unassembled WGS sequence"/>
</dbReference>
<dbReference type="InterPro" id="IPR018201">
    <property type="entry name" value="Ketoacyl_synth_AS"/>
</dbReference>
<keyword evidence="1" id="KW-0596">Phosphopantetheine</keyword>
<feature type="region of interest" description="Disordered" evidence="4">
    <location>
        <begin position="905"/>
        <end position="934"/>
    </location>
</feature>
<proteinExistence type="predicted"/>
<dbReference type="Pfam" id="PF22621">
    <property type="entry name" value="CurL-like_PKS_C"/>
    <property type="match status" value="1"/>
</dbReference>
<dbReference type="PANTHER" id="PTHR43775">
    <property type="entry name" value="FATTY ACID SYNTHASE"/>
    <property type="match status" value="1"/>
</dbReference>
<dbReference type="PROSITE" id="PS52004">
    <property type="entry name" value="KS3_2"/>
    <property type="match status" value="1"/>
</dbReference>
<keyword evidence="7" id="KW-1185">Reference proteome</keyword>
<dbReference type="InterPro" id="IPR014031">
    <property type="entry name" value="Ketoacyl_synth_C"/>
</dbReference>
<dbReference type="Gene3D" id="3.40.47.10">
    <property type="match status" value="1"/>
</dbReference>
<dbReference type="Gene3D" id="3.30.70.3290">
    <property type="match status" value="1"/>
</dbReference>
<dbReference type="InterPro" id="IPR020841">
    <property type="entry name" value="PKS_Beta-ketoAc_synthase_dom"/>
</dbReference>
<dbReference type="Gene3D" id="3.40.366.10">
    <property type="entry name" value="Malonyl-Coenzyme A Acyl Carrier Protein, domain 2"/>
    <property type="match status" value="1"/>
</dbReference>
<dbReference type="PROSITE" id="PS00606">
    <property type="entry name" value="KS3_1"/>
    <property type="match status" value="1"/>
</dbReference>
<dbReference type="Pfam" id="PF02801">
    <property type="entry name" value="Ketoacyl-synt_C"/>
    <property type="match status" value="1"/>
</dbReference>
<dbReference type="CDD" id="cd00833">
    <property type="entry name" value="PKS"/>
    <property type="match status" value="1"/>
</dbReference>
<dbReference type="EMBL" id="JBEHZE010000001">
    <property type="protein sequence ID" value="MEX6633169.1"/>
    <property type="molecule type" value="Genomic_DNA"/>
</dbReference>
<dbReference type="PANTHER" id="PTHR43775:SF51">
    <property type="entry name" value="INACTIVE PHENOLPHTHIOCEROL SYNTHESIS POLYKETIDE SYNTHASE TYPE I PKS1-RELATED"/>
    <property type="match status" value="1"/>
</dbReference>
<dbReference type="Pfam" id="PF00109">
    <property type="entry name" value="ketoacyl-synt"/>
    <property type="match status" value="1"/>
</dbReference>
<dbReference type="InterPro" id="IPR014043">
    <property type="entry name" value="Acyl_transferase_dom"/>
</dbReference>
<dbReference type="InterPro" id="IPR016036">
    <property type="entry name" value="Malonyl_transacylase_ACP-bd"/>
</dbReference>
<dbReference type="Pfam" id="PF00698">
    <property type="entry name" value="Acyl_transf_1"/>
    <property type="match status" value="1"/>
</dbReference>
<dbReference type="InterPro" id="IPR014030">
    <property type="entry name" value="Ketoacyl_synth_N"/>
</dbReference>
<comment type="caution">
    <text evidence="6">The sequence shown here is derived from an EMBL/GenBank/DDBJ whole genome shotgun (WGS) entry which is preliminary data.</text>
</comment>
<gene>
    <name evidence="6" type="ORF">ABFZ84_06355</name>
</gene>
<keyword evidence="3" id="KW-0808">Transferase</keyword>
<keyword evidence="2" id="KW-0597">Phosphoprotein</keyword>
<evidence type="ECO:0000259" key="5">
    <source>
        <dbReference type="PROSITE" id="PS52004"/>
    </source>
</evidence>
<dbReference type="RefSeq" id="WP_369313116.1">
    <property type="nucleotide sequence ID" value="NZ_JBEHZE010000001.1"/>
</dbReference>
<dbReference type="InterPro" id="IPR050091">
    <property type="entry name" value="PKS_NRPS_Biosynth_Enz"/>
</dbReference>
<protein>
    <submittedName>
        <fullName evidence="6">Type I polyketide synthase</fullName>
    </submittedName>
</protein>
<reference evidence="6 7" key="1">
    <citation type="submission" date="2024-05" db="EMBL/GenBank/DDBJ databases">
        <title>Three bacterial strains, DH-69, EH-24, and ECK-19 isolated from coastal sediments.</title>
        <authorList>
            <person name="Ye Y.-Q."/>
            <person name="Du Z.-J."/>
        </authorList>
    </citation>
    <scope>NUCLEOTIDE SEQUENCE [LARGE SCALE GENOMIC DNA]</scope>
    <source>
        <strain evidence="6 7">ECK-19</strain>
    </source>
</reference>
<feature type="domain" description="Ketosynthase family 3 (KS3)" evidence="5">
    <location>
        <begin position="19"/>
        <end position="452"/>
    </location>
</feature>
<accession>A0ABV3Z315</accession>
<evidence type="ECO:0000256" key="4">
    <source>
        <dbReference type="SAM" id="MobiDB-lite"/>
    </source>
</evidence>
<dbReference type="SUPFAM" id="SSF52151">
    <property type="entry name" value="FabD/lysophospholipase-like"/>
    <property type="match status" value="1"/>
</dbReference>
<evidence type="ECO:0000256" key="1">
    <source>
        <dbReference type="ARBA" id="ARBA00022450"/>
    </source>
</evidence>
<sequence length="959" mass="103500">MTTNNLHIENISDGDASPTEGIAIVGMSGRFPGAKNVDAFWRNIKNGVESITHFSPDELEISDPSGHDKDAGDYVCAKGMLDDIDMFDARFFGYLPREAEVMDPQHRIFLEICWEAMENAGYDAHRYSGSVGVYGGCYMDTYLLWNLCSDENFRERLVESIQVGSLQTELGNDKDYLATRVAYKLGLRGPAMTLQTACSTSLVAIATACQSIEAYQCDMALAGGVTIILPQKKGYFYKEGGMLSPDGHCRTFDSNAAGTVFSHGAAVVLLKRVEDAIADGDTIYGVIRGYATNNDGGDKVSYTAPSVEGQAEVISLALGMADIDARSIGYVEAHGTATPLGDPIEVAGLTTAYRTMTNDNQYCAIGSVKANLGHLDVASGAIGLIKTSLSLQEKILPPMINFENPNPKIDFENSPFFVNTKLQPWTASEWPRRAGVSSFGVGGTNAHVVVEEPPVFTADNNFRKSELLLLSARSKDALTAQAEQMASHLEADTETSLADIAYTLQVGRREFEHRRAISVSSRDDAIVKLRTAAVPGTAGVATSTNPEYVFMFPGQGAQYPGMGRALYESETVYRDTIDAIATTLIGIPEFGIDIRRYLLWSDEQTENRETLATELAQTKIAQPTIFAVEVAMARLLQSWGISPAATIGHSVGEFASAVIAGVFTLADATKLVAARGRLMQAQPTGRMLAVMGPRDEVEPLLPNNISIAAINAPGATVVSGPAAEITGFQTKLEAMGMMAKPLQTSHAFHSRMMTKARAPLEALVNDMQRSPASVEIISTERGGVVDPNLFCDPIYWGEQLMNPVLFADAISAAAVQNAHRIFIEVGPGQTLSALSKQTLTGDLKRVVTPTLGPVNAPGCDVENALAAVGRIWVAGGLPDWSAFTVGARRRVPLPTYPFERKRHWVEPMRRKTTQSAGQSAAQDQTSTNKAPMTQQTEVEDLIQQQLGLISDQLNILKQN</sequence>
<evidence type="ECO:0000256" key="2">
    <source>
        <dbReference type="ARBA" id="ARBA00022553"/>
    </source>
</evidence>
<organism evidence="6 7">
    <name type="scientific">Hyphococcus lacteus</name>
    <dbReference type="NCBI Taxonomy" id="3143536"/>
    <lineage>
        <taxon>Bacteria</taxon>
        <taxon>Pseudomonadati</taxon>
        <taxon>Pseudomonadota</taxon>
        <taxon>Alphaproteobacteria</taxon>
        <taxon>Parvularculales</taxon>
        <taxon>Parvularculaceae</taxon>
        <taxon>Hyphococcus</taxon>
    </lineage>
</organism>
<dbReference type="InterPro" id="IPR001227">
    <property type="entry name" value="Ac_transferase_dom_sf"/>
</dbReference>
<dbReference type="SMART" id="SM00825">
    <property type="entry name" value="PKS_KS"/>
    <property type="match status" value="1"/>
</dbReference>
<dbReference type="SMART" id="SM00827">
    <property type="entry name" value="PKS_AT"/>
    <property type="match status" value="1"/>
</dbReference>